<dbReference type="AlphaFoldDB" id="A0A494UPR1"/>
<dbReference type="Proteomes" id="UP000282170">
    <property type="component" value="Chromosome"/>
</dbReference>
<organism evidence="2 3">
    <name type="scientific">Streptomyces fungicidicus</name>
    <dbReference type="NCBI Taxonomy" id="68203"/>
    <lineage>
        <taxon>Bacteria</taxon>
        <taxon>Bacillati</taxon>
        <taxon>Actinomycetota</taxon>
        <taxon>Actinomycetes</taxon>
        <taxon>Kitasatosporales</taxon>
        <taxon>Streptomycetaceae</taxon>
        <taxon>Streptomyces</taxon>
    </lineage>
</organism>
<name>A0A494UPR1_9ACTN</name>
<dbReference type="KEGG" id="sfug:CNQ36_07890"/>
<accession>A0A494UPR1</accession>
<proteinExistence type="predicted"/>
<dbReference type="EMBL" id="CP023407">
    <property type="protein sequence ID" value="AYL35357.1"/>
    <property type="molecule type" value="Genomic_DNA"/>
</dbReference>
<gene>
    <name evidence="2" type="ORF">CNQ36_07890</name>
</gene>
<sequence>MTALTTVTEPGRGPAAVAPGERGATRIADRVVAKIASQAAREAVGPLPPDAAPPHATVVVRHDAARVRVHVELGYPGDIGGRCAQVRRRVVERVRALADMHVPEVVVLVERLHVAAGPVESRGRTR</sequence>
<protein>
    <recommendedName>
        <fullName evidence="4">Asp23/Gls24 family envelope stress response protein</fullName>
    </recommendedName>
</protein>
<evidence type="ECO:0008006" key="4">
    <source>
        <dbReference type="Google" id="ProtNLM"/>
    </source>
</evidence>
<keyword evidence="3" id="KW-1185">Reference proteome</keyword>
<evidence type="ECO:0000256" key="1">
    <source>
        <dbReference type="SAM" id="MobiDB-lite"/>
    </source>
</evidence>
<evidence type="ECO:0000313" key="3">
    <source>
        <dbReference type="Proteomes" id="UP000282170"/>
    </source>
</evidence>
<feature type="region of interest" description="Disordered" evidence="1">
    <location>
        <begin position="1"/>
        <end position="22"/>
    </location>
</feature>
<dbReference type="GeneID" id="93882725"/>
<evidence type="ECO:0000313" key="2">
    <source>
        <dbReference type="EMBL" id="AYL35357.1"/>
    </source>
</evidence>
<dbReference type="RefSeq" id="WP_121545467.1">
    <property type="nucleotide sequence ID" value="NZ_CP023407.1"/>
</dbReference>
<reference evidence="2 3" key="1">
    <citation type="submission" date="2017-09" db="EMBL/GenBank/DDBJ databases">
        <authorList>
            <person name="Zhang H."/>
            <person name="Hu S."/>
            <person name="Xu J."/>
            <person name="He Z."/>
        </authorList>
    </citation>
    <scope>NUCLEOTIDE SEQUENCE [LARGE SCALE GENOMIC DNA]</scope>
    <source>
        <strain evidence="2 3">TXX3120</strain>
    </source>
</reference>